<keyword evidence="2 8" id="KW-0808">Transferase</keyword>
<evidence type="ECO:0000256" key="4">
    <source>
        <dbReference type="ARBA" id="ARBA00022777"/>
    </source>
</evidence>
<evidence type="ECO:0000259" key="9">
    <source>
        <dbReference type="Pfam" id="PF02224"/>
    </source>
</evidence>
<dbReference type="PATRIC" id="fig|1435349.4.peg.651"/>
<gene>
    <name evidence="8" type="primary">cmk</name>
    <name evidence="10" type="ORF">PW52_13145</name>
</gene>
<dbReference type="NCBIfam" id="TIGR00017">
    <property type="entry name" value="cmk"/>
    <property type="match status" value="1"/>
</dbReference>
<dbReference type="EC" id="2.7.4.25" evidence="8"/>
<dbReference type="PANTHER" id="PTHR21299">
    <property type="entry name" value="CYTIDYLATE KINASE/PANTOATE-BETA-ALANINE LIGASE"/>
    <property type="match status" value="1"/>
</dbReference>
<keyword evidence="5 8" id="KW-0067">ATP-binding</keyword>
<dbReference type="GO" id="GO:0015949">
    <property type="term" value="P:nucleobase-containing small molecule interconversion"/>
    <property type="evidence" value="ECO:0007669"/>
    <property type="project" value="TreeGrafter"/>
</dbReference>
<dbReference type="EMBL" id="JTDW01000011">
    <property type="protein sequence ID" value="KJD34853.1"/>
    <property type="molecule type" value="Genomic_DNA"/>
</dbReference>
<dbReference type="RefSeq" id="WP_044633429.1">
    <property type="nucleotide sequence ID" value="NZ_JTDW01000011.1"/>
</dbReference>
<dbReference type="Pfam" id="PF02224">
    <property type="entry name" value="Cytidylate_kin"/>
    <property type="match status" value="1"/>
</dbReference>
<dbReference type="InterPro" id="IPR011994">
    <property type="entry name" value="Cytidylate_kinase_dom"/>
</dbReference>
<comment type="subcellular location">
    <subcellularLocation>
        <location evidence="8">Cytoplasm</location>
    </subcellularLocation>
</comment>
<dbReference type="CDD" id="cd02020">
    <property type="entry name" value="CMPK"/>
    <property type="match status" value="1"/>
</dbReference>
<proteinExistence type="inferred from homology"/>
<keyword evidence="11" id="KW-1185">Reference proteome</keyword>
<name>A0A0D7W836_9FLAO</name>
<sequence length="231" mass="26274">MKKITIAIDGFSSTGKSTVAKQLAKHLGYVYVDTGAMYRAVTYYAMQKGFINKAGFDTEALINDLPKITISFKFSESKGFAEVYLNNENVEKQIRTLQVSSFVSQVAAVSQVRKKLVEQQQNMGKDKGVVMDGRDIGTVVFPDAELKLFMTASAETRAQRRYDELIERGDKIEYVEVLKNVQDRDYIDSNRKDSPLVKADEAIEFDNSNMTLTEQFDEILKLVERTMKRFK</sequence>
<dbReference type="GO" id="GO:0005524">
    <property type="term" value="F:ATP binding"/>
    <property type="evidence" value="ECO:0007669"/>
    <property type="project" value="UniProtKB-UniRule"/>
</dbReference>
<dbReference type="GO" id="GO:0036431">
    <property type="term" value="F:dCMP kinase activity"/>
    <property type="evidence" value="ECO:0007669"/>
    <property type="project" value="InterPro"/>
</dbReference>
<evidence type="ECO:0000313" key="10">
    <source>
        <dbReference type="EMBL" id="KJD34853.1"/>
    </source>
</evidence>
<keyword evidence="4 8" id="KW-0418">Kinase</keyword>
<evidence type="ECO:0000256" key="1">
    <source>
        <dbReference type="ARBA" id="ARBA00009427"/>
    </source>
</evidence>
<accession>A0A0D7W836</accession>
<keyword evidence="8" id="KW-0963">Cytoplasm</keyword>
<dbReference type="GO" id="GO:0006220">
    <property type="term" value="P:pyrimidine nucleotide metabolic process"/>
    <property type="evidence" value="ECO:0007669"/>
    <property type="project" value="UniProtKB-UniRule"/>
</dbReference>
<evidence type="ECO:0000313" key="11">
    <source>
        <dbReference type="Proteomes" id="UP000032578"/>
    </source>
</evidence>
<dbReference type="InterPro" id="IPR027417">
    <property type="entry name" value="P-loop_NTPase"/>
</dbReference>
<organism evidence="10 11">
    <name type="scientific">Neotamlana sedimentorum</name>
    <dbReference type="NCBI Taxonomy" id="1435349"/>
    <lineage>
        <taxon>Bacteria</taxon>
        <taxon>Pseudomonadati</taxon>
        <taxon>Bacteroidota</taxon>
        <taxon>Flavobacteriia</taxon>
        <taxon>Flavobacteriales</taxon>
        <taxon>Flavobacteriaceae</taxon>
        <taxon>Neotamlana</taxon>
    </lineage>
</organism>
<feature type="binding site" evidence="8">
    <location>
        <begin position="10"/>
        <end position="18"/>
    </location>
    <ligand>
        <name>ATP</name>
        <dbReference type="ChEBI" id="CHEBI:30616"/>
    </ligand>
</feature>
<evidence type="ECO:0000256" key="6">
    <source>
        <dbReference type="ARBA" id="ARBA00047615"/>
    </source>
</evidence>
<evidence type="ECO:0000256" key="3">
    <source>
        <dbReference type="ARBA" id="ARBA00022741"/>
    </source>
</evidence>
<dbReference type="GO" id="GO:0036430">
    <property type="term" value="F:CMP kinase activity"/>
    <property type="evidence" value="ECO:0007669"/>
    <property type="project" value="RHEA"/>
</dbReference>
<dbReference type="Gene3D" id="3.40.50.300">
    <property type="entry name" value="P-loop containing nucleotide triphosphate hydrolases"/>
    <property type="match status" value="1"/>
</dbReference>
<dbReference type="Proteomes" id="UP000032578">
    <property type="component" value="Unassembled WGS sequence"/>
</dbReference>
<dbReference type="GO" id="GO:0005829">
    <property type="term" value="C:cytosol"/>
    <property type="evidence" value="ECO:0007669"/>
    <property type="project" value="TreeGrafter"/>
</dbReference>
<comment type="catalytic activity">
    <reaction evidence="7 8">
        <text>CMP + ATP = CDP + ADP</text>
        <dbReference type="Rhea" id="RHEA:11600"/>
        <dbReference type="ChEBI" id="CHEBI:30616"/>
        <dbReference type="ChEBI" id="CHEBI:58069"/>
        <dbReference type="ChEBI" id="CHEBI:60377"/>
        <dbReference type="ChEBI" id="CHEBI:456216"/>
        <dbReference type="EC" id="2.7.4.25"/>
    </reaction>
</comment>
<comment type="similarity">
    <text evidence="1 8">Belongs to the cytidylate kinase family. Type 1 subfamily.</text>
</comment>
<keyword evidence="3 8" id="KW-0547">Nucleotide-binding</keyword>
<dbReference type="OrthoDB" id="9807434at2"/>
<evidence type="ECO:0000256" key="5">
    <source>
        <dbReference type="ARBA" id="ARBA00022840"/>
    </source>
</evidence>
<evidence type="ECO:0000256" key="8">
    <source>
        <dbReference type="HAMAP-Rule" id="MF_00238"/>
    </source>
</evidence>
<dbReference type="AlphaFoldDB" id="A0A0D7W836"/>
<feature type="domain" description="Cytidylate kinase" evidence="9">
    <location>
        <begin position="6"/>
        <end position="224"/>
    </location>
</feature>
<dbReference type="SUPFAM" id="SSF52540">
    <property type="entry name" value="P-loop containing nucleoside triphosphate hydrolases"/>
    <property type="match status" value="1"/>
</dbReference>
<comment type="catalytic activity">
    <reaction evidence="6 8">
        <text>dCMP + ATP = dCDP + ADP</text>
        <dbReference type="Rhea" id="RHEA:25094"/>
        <dbReference type="ChEBI" id="CHEBI:30616"/>
        <dbReference type="ChEBI" id="CHEBI:57566"/>
        <dbReference type="ChEBI" id="CHEBI:58593"/>
        <dbReference type="ChEBI" id="CHEBI:456216"/>
        <dbReference type="EC" id="2.7.4.25"/>
    </reaction>
</comment>
<dbReference type="STRING" id="1435349.PW52_13145"/>
<reference evidence="10 11" key="1">
    <citation type="submission" date="2014-11" db="EMBL/GenBank/DDBJ databases">
        <title>Tamlana sedimentorum sp. nov., isolated from shallow sand sediments of the Sea of Japan.</title>
        <authorList>
            <person name="Romanenko L.A."/>
        </authorList>
    </citation>
    <scope>NUCLEOTIDE SEQUENCE [LARGE SCALE GENOMIC DNA]</scope>
    <source>
        <strain evidence="10 11">JCM 19808</strain>
    </source>
</reference>
<dbReference type="HAMAP" id="MF_00238">
    <property type="entry name" value="Cytidyl_kinase_type1"/>
    <property type="match status" value="1"/>
</dbReference>
<comment type="caution">
    <text evidence="10">The sequence shown here is derived from an EMBL/GenBank/DDBJ whole genome shotgun (WGS) entry which is preliminary data.</text>
</comment>
<dbReference type="PANTHER" id="PTHR21299:SF2">
    <property type="entry name" value="CYTIDYLATE KINASE"/>
    <property type="match status" value="1"/>
</dbReference>
<evidence type="ECO:0000256" key="7">
    <source>
        <dbReference type="ARBA" id="ARBA00048478"/>
    </source>
</evidence>
<dbReference type="InterPro" id="IPR003136">
    <property type="entry name" value="Cytidylate_kin"/>
</dbReference>
<evidence type="ECO:0000256" key="2">
    <source>
        <dbReference type="ARBA" id="ARBA00022679"/>
    </source>
</evidence>
<protein>
    <recommendedName>
        <fullName evidence="8">Cytidylate kinase</fullName>
        <shortName evidence="8">CK</shortName>
        <ecNumber evidence="8">2.7.4.25</ecNumber>
    </recommendedName>
    <alternativeName>
        <fullName evidence="8">Cytidine monophosphate kinase</fullName>
        <shortName evidence="8">CMP kinase</shortName>
    </alternativeName>
</protein>